<sequence>MIIKWAFIYTPFHSICPKTGFFHPFKSKNEARHSRTLQVALRSPFLLPTRRISDFLASSRGPNLVRCSNVPLLSHRGSKMESTHEVMWHVIHGSSKVLYHRSLIPLFLLTTLRISYFLASWRGPNLVRCSNVLLPSHRGPKMKSAHEVMWHVIHGGSKVLYHRSSIPPFLLPTRRISYFLASSRGSKLIRCFDVHVPSHRGPKLETVNEVLDFEFVGIPALLFRRANFHRFLKLMIAFFPSRVPKISLWKRCEWLALDGFNGCLQ</sequence>
<organism evidence="1 2">
    <name type="scientific">Araneus ventricosus</name>
    <name type="common">Orbweaver spider</name>
    <name type="synonym">Epeira ventricosa</name>
    <dbReference type="NCBI Taxonomy" id="182803"/>
    <lineage>
        <taxon>Eukaryota</taxon>
        <taxon>Metazoa</taxon>
        <taxon>Ecdysozoa</taxon>
        <taxon>Arthropoda</taxon>
        <taxon>Chelicerata</taxon>
        <taxon>Arachnida</taxon>
        <taxon>Araneae</taxon>
        <taxon>Araneomorphae</taxon>
        <taxon>Entelegynae</taxon>
        <taxon>Araneoidea</taxon>
        <taxon>Araneidae</taxon>
        <taxon>Araneus</taxon>
    </lineage>
</organism>
<keyword evidence="2" id="KW-1185">Reference proteome</keyword>
<name>A0A4Y2MP62_ARAVE</name>
<evidence type="ECO:0000313" key="2">
    <source>
        <dbReference type="Proteomes" id="UP000499080"/>
    </source>
</evidence>
<dbReference type="AlphaFoldDB" id="A0A4Y2MP62"/>
<protein>
    <submittedName>
        <fullName evidence="1">Uncharacterized protein</fullName>
    </submittedName>
</protein>
<dbReference type="Proteomes" id="UP000499080">
    <property type="component" value="Unassembled WGS sequence"/>
</dbReference>
<dbReference type="EMBL" id="BGPR01007629">
    <property type="protein sequence ID" value="GBN28339.1"/>
    <property type="molecule type" value="Genomic_DNA"/>
</dbReference>
<proteinExistence type="predicted"/>
<evidence type="ECO:0000313" key="1">
    <source>
        <dbReference type="EMBL" id="GBN28339.1"/>
    </source>
</evidence>
<reference evidence="1 2" key="1">
    <citation type="journal article" date="2019" name="Sci. Rep.">
        <title>Orb-weaving spider Araneus ventricosus genome elucidates the spidroin gene catalogue.</title>
        <authorList>
            <person name="Kono N."/>
            <person name="Nakamura H."/>
            <person name="Ohtoshi R."/>
            <person name="Moran D.A.P."/>
            <person name="Shinohara A."/>
            <person name="Yoshida Y."/>
            <person name="Fujiwara M."/>
            <person name="Mori M."/>
            <person name="Tomita M."/>
            <person name="Arakawa K."/>
        </authorList>
    </citation>
    <scope>NUCLEOTIDE SEQUENCE [LARGE SCALE GENOMIC DNA]</scope>
</reference>
<gene>
    <name evidence="1" type="ORF">AVEN_267287_1</name>
</gene>
<accession>A0A4Y2MP62</accession>
<comment type="caution">
    <text evidence="1">The sequence shown here is derived from an EMBL/GenBank/DDBJ whole genome shotgun (WGS) entry which is preliminary data.</text>
</comment>